<evidence type="ECO:0000313" key="4">
    <source>
        <dbReference type="RefSeq" id="XP_017340774.1"/>
    </source>
</evidence>
<keyword evidence="1" id="KW-1133">Transmembrane helix</keyword>
<accession>A0A2D0SDI0</accession>
<feature type="transmembrane region" description="Helical" evidence="1">
    <location>
        <begin position="157"/>
        <end position="182"/>
    </location>
</feature>
<gene>
    <name evidence="4" type="primary">LOC108274851</name>
</gene>
<keyword evidence="3" id="KW-1185">Reference proteome</keyword>
<keyword evidence="1" id="KW-0472">Membrane</keyword>
<dbReference type="KEGG" id="ipu:108274851"/>
<evidence type="ECO:0000313" key="3">
    <source>
        <dbReference type="Proteomes" id="UP000221080"/>
    </source>
</evidence>
<feature type="chain" id="PRO_5012293883" evidence="2">
    <location>
        <begin position="27"/>
        <end position="254"/>
    </location>
</feature>
<dbReference type="RefSeq" id="XP_017340774.1">
    <property type="nucleotide sequence ID" value="XM_017485285.3"/>
</dbReference>
<sequence>MASGSDSQRVMVFLILMFCCLGVSTAGVFTAFVGQCVDLCCFGPQTTTISCFRGVEEICEITGSTLDRKSSYTGEVVLKSNCLQICNLTEEYSVFYECSQLIEKKKPLCNLSLTVSKPDVFATPSLIRDTASIDNTSTTTNSTRGAEDEEWSKKPEIIIIIIIIIGVVLFAAVVLIPVLYLMRKRINLGFCHSWRSNGKCDLRKDIELEEGLRENPENGNDLNNSMPSTPMLNQGLGQVTVTPRSNQIEVTEQL</sequence>
<evidence type="ECO:0000256" key="2">
    <source>
        <dbReference type="SAM" id="SignalP"/>
    </source>
</evidence>
<evidence type="ECO:0000256" key="1">
    <source>
        <dbReference type="SAM" id="Phobius"/>
    </source>
</evidence>
<dbReference type="GeneID" id="108274851"/>
<reference evidence="4" key="2">
    <citation type="submission" date="2025-08" db="UniProtKB">
        <authorList>
            <consortium name="RefSeq"/>
        </authorList>
    </citation>
    <scope>IDENTIFICATION</scope>
    <source>
        <tissue evidence="4">Blood</tissue>
    </source>
</reference>
<organism evidence="3 4">
    <name type="scientific">Ictalurus punctatus</name>
    <name type="common">Channel catfish</name>
    <name type="synonym">Silurus punctatus</name>
    <dbReference type="NCBI Taxonomy" id="7998"/>
    <lineage>
        <taxon>Eukaryota</taxon>
        <taxon>Metazoa</taxon>
        <taxon>Chordata</taxon>
        <taxon>Craniata</taxon>
        <taxon>Vertebrata</taxon>
        <taxon>Euteleostomi</taxon>
        <taxon>Actinopterygii</taxon>
        <taxon>Neopterygii</taxon>
        <taxon>Teleostei</taxon>
        <taxon>Ostariophysi</taxon>
        <taxon>Siluriformes</taxon>
        <taxon>Ictaluridae</taxon>
        <taxon>Ictalurus</taxon>
    </lineage>
</organism>
<dbReference type="Proteomes" id="UP000221080">
    <property type="component" value="Chromosome 14"/>
</dbReference>
<keyword evidence="2" id="KW-0732">Signal</keyword>
<protein>
    <submittedName>
        <fullName evidence="4">Uncharacterized protein LOC108274851</fullName>
    </submittedName>
</protein>
<name>A0A2D0SDI0_ICTPU</name>
<dbReference type="AlphaFoldDB" id="A0A2D0SDI0"/>
<reference evidence="3" key="1">
    <citation type="journal article" date="2016" name="Nat. Commun.">
        <title>The channel catfish genome sequence provides insights into the evolution of scale formation in teleosts.</title>
        <authorList>
            <person name="Liu Z."/>
            <person name="Liu S."/>
            <person name="Yao J."/>
            <person name="Bao L."/>
            <person name="Zhang J."/>
            <person name="Li Y."/>
            <person name="Jiang C."/>
            <person name="Sun L."/>
            <person name="Wang R."/>
            <person name="Zhang Y."/>
            <person name="Zhou T."/>
            <person name="Zeng Q."/>
            <person name="Fu Q."/>
            <person name="Gao S."/>
            <person name="Li N."/>
            <person name="Koren S."/>
            <person name="Jiang Y."/>
            <person name="Zimin A."/>
            <person name="Xu P."/>
            <person name="Phillippy A.M."/>
            <person name="Geng X."/>
            <person name="Song L."/>
            <person name="Sun F."/>
            <person name="Li C."/>
            <person name="Wang X."/>
            <person name="Chen A."/>
            <person name="Jin Y."/>
            <person name="Yuan Z."/>
            <person name="Yang Y."/>
            <person name="Tan S."/>
            <person name="Peatman E."/>
            <person name="Lu J."/>
            <person name="Qin Z."/>
            <person name="Dunham R."/>
            <person name="Li Z."/>
            <person name="Sonstegard T."/>
            <person name="Feng J."/>
            <person name="Danzmann R.G."/>
            <person name="Schroeder S."/>
            <person name="Scheffler B."/>
            <person name="Duke M.V."/>
            <person name="Ballard L."/>
            <person name="Kucuktas H."/>
            <person name="Kaltenboeck L."/>
            <person name="Liu H."/>
            <person name="Armbruster J."/>
            <person name="Xie Y."/>
            <person name="Kirby M.L."/>
            <person name="Tian Y."/>
            <person name="Flanagan M.E."/>
            <person name="Mu W."/>
            <person name="Waldbieser G.C."/>
        </authorList>
    </citation>
    <scope>NUCLEOTIDE SEQUENCE [LARGE SCALE GENOMIC DNA]</scope>
    <source>
        <strain evidence="3">SDA103</strain>
    </source>
</reference>
<keyword evidence="1" id="KW-0812">Transmembrane</keyword>
<feature type="signal peptide" evidence="2">
    <location>
        <begin position="1"/>
        <end position="26"/>
    </location>
</feature>
<proteinExistence type="predicted"/>